<dbReference type="RefSeq" id="WP_207384376.1">
    <property type="nucleotide sequence ID" value="NZ_CAACXO010000058.1"/>
</dbReference>
<protein>
    <submittedName>
        <fullName evidence="2">Competence protein ComEA helix-hairpin-helix repeat region</fullName>
    </submittedName>
</protein>
<feature type="domain" description="Helix-hairpin-helix DNA-binding motif class 1" evidence="1">
    <location>
        <begin position="86"/>
        <end position="105"/>
    </location>
</feature>
<dbReference type="Gene3D" id="1.10.150.320">
    <property type="entry name" value="Photosystem II 12 kDa extrinsic protein"/>
    <property type="match status" value="1"/>
</dbReference>
<reference evidence="2 3" key="1">
    <citation type="submission" date="2018-06" db="EMBL/GenBank/DDBJ databases">
        <authorList>
            <consortium name="Pathogen Informatics"/>
            <person name="Doyle S."/>
        </authorList>
    </citation>
    <scope>NUCLEOTIDE SEQUENCE [LARGE SCALE GENOMIC DNA]</scope>
    <source>
        <strain evidence="2 3">NCTC10293</strain>
    </source>
</reference>
<dbReference type="InterPro" id="IPR051675">
    <property type="entry name" value="Endo/Exo/Phosphatase_dom_1"/>
</dbReference>
<evidence type="ECO:0000259" key="1">
    <source>
        <dbReference type="SMART" id="SM00278"/>
    </source>
</evidence>
<dbReference type="SMART" id="SM00278">
    <property type="entry name" value="HhH1"/>
    <property type="match status" value="2"/>
</dbReference>
<dbReference type="Pfam" id="PF12836">
    <property type="entry name" value="HHH_3"/>
    <property type="match status" value="1"/>
</dbReference>
<dbReference type="SUPFAM" id="SSF47781">
    <property type="entry name" value="RuvA domain 2-like"/>
    <property type="match status" value="1"/>
</dbReference>
<feature type="domain" description="Helix-hairpin-helix DNA-binding motif class 1" evidence="1">
    <location>
        <begin position="116"/>
        <end position="135"/>
    </location>
</feature>
<dbReference type="InterPro" id="IPR003583">
    <property type="entry name" value="Hlx-hairpin-Hlx_DNA-bd_motif"/>
</dbReference>
<dbReference type="PANTHER" id="PTHR21180">
    <property type="entry name" value="ENDONUCLEASE/EXONUCLEASE/PHOSPHATASE FAMILY DOMAIN-CONTAINING PROTEIN 1"/>
    <property type="match status" value="1"/>
</dbReference>
<dbReference type="InterPro" id="IPR004509">
    <property type="entry name" value="Competence_ComEA_HhH"/>
</dbReference>
<dbReference type="PANTHER" id="PTHR21180:SF32">
    <property type="entry name" value="ENDONUCLEASE_EXONUCLEASE_PHOSPHATASE FAMILY DOMAIN-CONTAINING PROTEIN 1"/>
    <property type="match status" value="1"/>
</dbReference>
<evidence type="ECO:0000313" key="3">
    <source>
        <dbReference type="Proteomes" id="UP000255279"/>
    </source>
</evidence>
<name>A0A378R5K7_9GAMM</name>
<dbReference type="InterPro" id="IPR010994">
    <property type="entry name" value="RuvA_2-like"/>
</dbReference>
<proteinExistence type="predicted"/>
<organism evidence="2 3">
    <name type="scientific">Moraxella caviae</name>
    <dbReference type="NCBI Taxonomy" id="34060"/>
    <lineage>
        <taxon>Bacteria</taxon>
        <taxon>Pseudomonadati</taxon>
        <taxon>Pseudomonadota</taxon>
        <taxon>Gammaproteobacteria</taxon>
        <taxon>Moraxellales</taxon>
        <taxon>Moraxellaceae</taxon>
        <taxon>Moraxella</taxon>
    </lineage>
</organism>
<accession>A0A378R5K7</accession>
<sequence>MRISRTMDWQMCRAATRRTQSFGVANDLVRRVLVAGFALSLGGVAMTAQAAQCYADPVLAYEAMIAERVQAQKVAARININTATAAQFATLQGVGVKTAEEIVLYREMFGEFARIEDLMKVRGVGKATLEKNRARLAVLD</sequence>
<gene>
    <name evidence="2" type="ORF">NCTC10293_00903</name>
</gene>
<dbReference type="GO" id="GO:0015627">
    <property type="term" value="C:type II protein secretion system complex"/>
    <property type="evidence" value="ECO:0007669"/>
    <property type="project" value="TreeGrafter"/>
</dbReference>
<dbReference type="GO" id="GO:0006281">
    <property type="term" value="P:DNA repair"/>
    <property type="evidence" value="ECO:0007669"/>
    <property type="project" value="InterPro"/>
</dbReference>
<dbReference type="NCBIfam" id="TIGR00426">
    <property type="entry name" value="competence protein ComEA helix-hairpin-helix repeat region"/>
    <property type="match status" value="1"/>
</dbReference>
<dbReference type="AlphaFoldDB" id="A0A378R5K7"/>
<dbReference type="EMBL" id="UGQE01000001">
    <property type="protein sequence ID" value="STZ10562.1"/>
    <property type="molecule type" value="Genomic_DNA"/>
</dbReference>
<dbReference type="GO" id="GO:0003677">
    <property type="term" value="F:DNA binding"/>
    <property type="evidence" value="ECO:0007669"/>
    <property type="project" value="InterPro"/>
</dbReference>
<dbReference type="GO" id="GO:0015628">
    <property type="term" value="P:protein secretion by the type II secretion system"/>
    <property type="evidence" value="ECO:0007669"/>
    <property type="project" value="TreeGrafter"/>
</dbReference>
<evidence type="ECO:0000313" key="2">
    <source>
        <dbReference type="EMBL" id="STZ10562.1"/>
    </source>
</evidence>
<dbReference type="Proteomes" id="UP000255279">
    <property type="component" value="Unassembled WGS sequence"/>
</dbReference>